<evidence type="ECO:0000313" key="1">
    <source>
        <dbReference type="EMBL" id="CCQ63275.1"/>
    </source>
</evidence>
<dbReference type="AlphaFoldDB" id="T2JDG4"/>
<reference evidence="1 2" key="1">
    <citation type="submission" date="2013-01" db="EMBL/GenBank/DDBJ databases">
        <authorList>
            <person name="Bench S."/>
        </authorList>
    </citation>
    <scope>NUCLEOTIDE SEQUENCE [LARGE SCALE GENOMIC DNA]</scope>
    <source>
        <strain evidence="1 2">WH 0401</strain>
    </source>
</reference>
<dbReference type="Proteomes" id="UP000018198">
    <property type="component" value="Unassembled WGS sequence"/>
</dbReference>
<protein>
    <submittedName>
        <fullName evidence="1">Uncharacterized protein</fullName>
    </submittedName>
</protein>
<evidence type="ECO:0000313" key="2">
    <source>
        <dbReference type="Proteomes" id="UP000018198"/>
    </source>
</evidence>
<reference evidence="1 2" key="2">
    <citation type="submission" date="2013-09" db="EMBL/GenBank/DDBJ databases">
        <title>Whole genome comparison of six Crocosphaera watsonii strains with differing phenotypes.</title>
        <authorList>
            <person name="Bench S.R."/>
            <person name="Heller P."/>
            <person name="Frank I."/>
            <person name="Arciniega M."/>
            <person name="Shilova I.N."/>
            <person name="Zehr J.P."/>
        </authorList>
    </citation>
    <scope>NUCLEOTIDE SEQUENCE [LARGE SCALE GENOMIC DNA]</scope>
    <source>
        <strain evidence="1 2">WH 0401</strain>
    </source>
</reference>
<dbReference type="EMBL" id="CAQM01000681">
    <property type="protein sequence ID" value="CCQ63275.1"/>
    <property type="molecule type" value="Genomic_DNA"/>
</dbReference>
<organism evidence="1 2">
    <name type="scientific">Crocosphaera watsonii WH 0401</name>
    <dbReference type="NCBI Taxonomy" id="555881"/>
    <lineage>
        <taxon>Bacteria</taxon>
        <taxon>Bacillati</taxon>
        <taxon>Cyanobacteriota</taxon>
        <taxon>Cyanophyceae</taxon>
        <taxon>Oscillatoriophycideae</taxon>
        <taxon>Chroococcales</taxon>
        <taxon>Aphanothecaceae</taxon>
        <taxon>Crocosphaera</taxon>
    </lineage>
</organism>
<comment type="caution">
    <text evidence="1">The sequence shown here is derived from an EMBL/GenBank/DDBJ whole genome shotgun (WGS) entry which is preliminary data.</text>
</comment>
<sequence length="59" mass="7201">MKEYILVDQVNYFIEHYTKTENNQWLLQEYQDINDMIKLNSIDIDLKISDIYENISITK</sequence>
<name>T2JDG4_CROWT</name>
<accession>T2JDG4</accession>
<proteinExistence type="predicted"/>
<gene>
    <name evidence="1" type="ORF">CWATWH0401_2940</name>
</gene>